<comment type="caution">
    <text evidence="8">The sequence shown here is derived from an EMBL/GenBank/DDBJ whole genome shotgun (WGS) entry which is preliminary data.</text>
</comment>
<dbReference type="InterPro" id="IPR029058">
    <property type="entry name" value="AB_hydrolase_fold"/>
</dbReference>
<name>A0A4Y9ZM78_9AGAM</name>
<gene>
    <name evidence="8" type="ORF">EWM64_g8652</name>
</gene>
<keyword evidence="4" id="KW-0732">Signal</keyword>
<dbReference type="GO" id="GO:0000324">
    <property type="term" value="C:fungal-type vacuole"/>
    <property type="evidence" value="ECO:0007669"/>
    <property type="project" value="TreeGrafter"/>
</dbReference>
<dbReference type="Proteomes" id="UP000298061">
    <property type="component" value="Unassembled WGS sequence"/>
</dbReference>
<evidence type="ECO:0000256" key="6">
    <source>
        <dbReference type="ARBA" id="ARBA00023180"/>
    </source>
</evidence>
<evidence type="ECO:0000256" key="5">
    <source>
        <dbReference type="ARBA" id="ARBA00022801"/>
    </source>
</evidence>
<proteinExistence type="inferred from homology"/>
<feature type="non-terminal residue" evidence="8">
    <location>
        <position position="1"/>
    </location>
</feature>
<evidence type="ECO:0000256" key="2">
    <source>
        <dbReference type="ARBA" id="ARBA00022645"/>
    </source>
</evidence>
<dbReference type="PROSITE" id="PS00131">
    <property type="entry name" value="CARBOXYPEPT_SER_SER"/>
    <property type="match status" value="1"/>
</dbReference>
<evidence type="ECO:0000256" key="4">
    <source>
        <dbReference type="ARBA" id="ARBA00022729"/>
    </source>
</evidence>
<keyword evidence="6" id="KW-0325">Glycoprotein</keyword>
<sequence>MWIKKTNFCNLSASAYTDYIDVSAKHLFFYFFESRRDPAKDDIIIWTNRGPGAWATFSMFMENEDVAQDIAVFVALFFENFPFFKGRAFHMAGESYAGRYVPLFAAAVYDQNTALIETGLMPIILPQ</sequence>
<dbReference type="EMBL" id="SFCI01001609">
    <property type="protein sequence ID" value="TFY75360.1"/>
    <property type="molecule type" value="Genomic_DNA"/>
</dbReference>
<dbReference type="Pfam" id="PF00450">
    <property type="entry name" value="Peptidase_S10"/>
    <property type="match status" value="1"/>
</dbReference>
<reference evidence="8 9" key="1">
    <citation type="submission" date="2019-02" db="EMBL/GenBank/DDBJ databases">
        <title>Genome sequencing of the rare red list fungi Hericium alpestre (H. flagellum).</title>
        <authorList>
            <person name="Buettner E."/>
            <person name="Kellner H."/>
        </authorList>
    </citation>
    <scope>NUCLEOTIDE SEQUENCE [LARGE SCALE GENOMIC DNA]</scope>
    <source>
        <strain evidence="8 9">DSM 108284</strain>
    </source>
</reference>
<dbReference type="InterPro" id="IPR001563">
    <property type="entry name" value="Peptidase_S10"/>
</dbReference>
<evidence type="ECO:0000313" key="8">
    <source>
        <dbReference type="EMBL" id="TFY75360.1"/>
    </source>
</evidence>
<keyword evidence="2 7" id="KW-0121">Carboxypeptidase</keyword>
<evidence type="ECO:0000256" key="7">
    <source>
        <dbReference type="RuleBase" id="RU361156"/>
    </source>
</evidence>
<keyword evidence="5 7" id="KW-0378">Hydrolase</keyword>
<organism evidence="8 9">
    <name type="scientific">Hericium alpestre</name>
    <dbReference type="NCBI Taxonomy" id="135208"/>
    <lineage>
        <taxon>Eukaryota</taxon>
        <taxon>Fungi</taxon>
        <taxon>Dikarya</taxon>
        <taxon>Basidiomycota</taxon>
        <taxon>Agaricomycotina</taxon>
        <taxon>Agaricomycetes</taxon>
        <taxon>Russulales</taxon>
        <taxon>Hericiaceae</taxon>
        <taxon>Hericium</taxon>
    </lineage>
</organism>
<dbReference type="InterPro" id="IPR018202">
    <property type="entry name" value="Ser_caboxypep_ser_AS"/>
</dbReference>
<keyword evidence="9" id="KW-1185">Reference proteome</keyword>
<keyword evidence="3 7" id="KW-0645">Protease</keyword>
<dbReference type="STRING" id="135208.A0A4Y9ZM78"/>
<evidence type="ECO:0000256" key="3">
    <source>
        <dbReference type="ARBA" id="ARBA00022670"/>
    </source>
</evidence>
<dbReference type="SUPFAM" id="SSF53474">
    <property type="entry name" value="alpha/beta-Hydrolases"/>
    <property type="match status" value="1"/>
</dbReference>
<dbReference type="PANTHER" id="PTHR11802:SF113">
    <property type="entry name" value="SERINE CARBOXYPEPTIDASE CTSA-4.1"/>
    <property type="match status" value="1"/>
</dbReference>
<dbReference type="GO" id="GO:0004185">
    <property type="term" value="F:serine-type carboxypeptidase activity"/>
    <property type="evidence" value="ECO:0007669"/>
    <property type="project" value="UniProtKB-UniRule"/>
</dbReference>
<protein>
    <recommendedName>
        <fullName evidence="7">Carboxypeptidase</fullName>
        <ecNumber evidence="7">3.4.16.-</ecNumber>
    </recommendedName>
</protein>
<dbReference type="AlphaFoldDB" id="A0A4Y9ZM78"/>
<evidence type="ECO:0000313" key="9">
    <source>
        <dbReference type="Proteomes" id="UP000298061"/>
    </source>
</evidence>
<accession>A0A4Y9ZM78</accession>
<dbReference type="EC" id="3.4.16.-" evidence="7"/>
<dbReference type="Gene3D" id="3.40.50.1820">
    <property type="entry name" value="alpha/beta hydrolase"/>
    <property type="match status" value="2"/>
</dbReference>
<comment type="similarity">
    <text evidence="1 7">Belongs to the peptidase S10 family.</text>
</comment>
<dbReference type="GO" id="GO:0006508">
    <property type="term" value="P:proteolysis"/>
    <property type="evidence" value="ECO:0007669"/>
    <property type="project" value="UniProtKB-KW"/>
</dbReference>
<dbReference type="OrthoDB" id="443318at2759"/>
<evidence type="ECO:0000256" key="1">
    <source>
        <dbReference type="ARBA" id="ARBA00009431"/>
    </source>
</evidence>
<dbReference type="PANTHER" id="PTHR11802">
    <property type="entry name" value="SERINE PROTEASE FAMILY S10 SERINE CARBOXYPEPTIDASE"/>
    <property type="match status" value="1"/>
</dbReference>